<feature type="binding site" evidence="11">
    <location>
        <position position="336"/>
    </location>
    <ligand>
        <name>Fe cation</name>
        <dbReference type="ChEBI" id="CHEBI:24875"/>
    </ligand>
</feature>
<dbReference type="FunFam" id="2.60.120.10:FF:000034">
    <property type="entry name" value="Homogentisate 1,2-dioxygenase"/>
    <property type="match status" value="1"/>
</dbReference>
<keyword evidence="7 11" id="KW-0408">Iron</keyword>
<evidence type="ECO:0000313" key="13">
    <source>
        <dbReference type="Proteomes" id="UP000029558"/>
    </source>
</evidence>
<dbReference type="GO" id="GO:0005737">
    <property type="term" value="C:cytoplasm"/>
    <property type="evidence" value="ECO:0007669"/>
    <property type="project" value="TreeGrafter"/>
</dbReference>
<evidence type="ECO:0000256" key="3">
    <source>
        <dbReference type="ARBA" id="ARBA00022723"/>
    </source>
</evidence>
<reference evidence="12 13" key="1">
    <citation type="journal article" date="2014" name="Genome Announc.">
        <title>Comparative Genome Analysis of Two Isolates of the Fish Pathogen Piscirickettsia salmonis from Different Hosts Reveals Major Differences in Virulence-Associated Secretion Systems.</title>
        <authorList>
            <person name="Bohle H."/>
            <person name="Henriquez P."/>
            <person name="Grothusen H."/>
            <person name="Navas E."/>
            <person name="Sandoval A."/>
            <person name="Bustamante F."/>
            <person name="Bustos P."/>
            <person name="Mancilla M."/>
        </authorList>
    </citation>
    <scope>NUCLEOTIDE SEQUENCE [LARGE SCALE GENOMIC DNA]</scope>
    <source>
        <strain evidence="13">B1-32597</strain>
    </source>
</reference>
<keyword evidence="4" id="KW-0828">Tyrosine catabolism</keyword>
<proteinExistence type="inferred from homology"/>
<gene>
    <name evidence="12" type="ORF">KU39_1555</name>
</gene>
<dbReference type="GO" id="GO:0006572">
    <property type="term" value="P:L-tyrosine catabolic process"/>
    <property type="evidence" value="ECO:0007669"/>
    <property type="project" value="UniProtKB-UniRule"/>
</dbReference>
<dbReference type="InterPro" id="IPR014710">
    <property type="entry name" value="RmlC-like_jellyroll"/>
</dbReference>
<evidence type="ECO:0000256" key="2">
    <source>
        <dbReference type="ARBA" id="ARBA00007757"/>
    </source>
</evidence>
<accession>A0A1L6TBM2</accession>
<dbReference type="SUPFAM" id="SSF51182">
    <property type="entry name" value="RmlC-like cupins"/>
    <property type="match status" value="1"/>
</dbReference>
<feature type="binding site" evidence="11">
    <location>
        <position position="366"/>
    </location>
    <ligand>
        <name>Fe cation</name>
        <dbReference type="ChEBI" id="CHEBI:24875"/>
    </ligand>
</feature>
<dbReference type="InterPro" id="IPR005708">
    <property type="entry name" value="Homogentis_dOase"/>
</dbReference>
<dbReference type="EC" id="1.13.11.5" evidence="9"/>
<dbReference type="GO" id="GO:0006559">
    <property type="term" value="P:L-phenylalanine catabolic process"/>
    <property type="evidence" value="ECO:0007669"/>
    <property type="project" value="UniProtKB-UniRule"/>
</dbReference>
<feature type="binding site" evidence="11">
    <location>
        <position position="330"/>
    </location>
    <ligand>
        <name>Fe cation</name>
        <dbReference type="ChEBI" id="CHEBI:24875"/>
    </ligand>
</feature>
<dbReference type="GO" id="GO:0004411">
    <property type="term" value="F:homogentisate 1,2-dioxygenase activity"/>
    <property type="evidence" value="ECO:0007669"/>
    <property type="project" value="UniProtKB-UniRule"/>
</dbReference>
<dbReference type="Pfam" id="PF20510">
    <property type="entry name" value="HgmA_N"/>
    <property type="match status" value="1"/>
</dbReference>
<evidence type="ECO:0000256" key="1">
    <source>
        <dbReference type="ARBA" id="ARBA00001962"/>
    </source>
</evidence>
<keyword evidence="5" id="KW-0223">Dioxygenase</keyword>
<dbReference type="InterPro" id="IPR011051">
    <property type="entry name" value="RmlC_Cupin_sf"/>
</dbReference>
<dbReference type="Gene3D" id="2.60.120.10">
    <property type="entry name" value="Jelly Rolls"/>
    <property type="match status" value="1"/>
</dbReference>
<evidence type="ECO:0000256" key="10">
    <source>
        <dbReference type="PIRSR" id="PIRSR605708-1"/>
    </source>
</evidence>
<feature type="active site" description="Proton acceptor" evidence="10">
    <location>
        <position position="287"/>
    </location>
</feature>
<evidence type="ECO:0000313" key="12">
    <source>
        <dbReference type="EMBL" id="ALB22737.1"/>
    </source>
</evidence>
<dbReference type="OrthoDB" id="9811253at2"/>
<comment type="similarity">
    <text evidence="2">Belongs to the homogentisate dioxygenase family.</text>
</comment>
<evidence type="ECO:0000256" key="9">
    <source>
        <dbReference type="NCBIfam" id="TIGR01015"/>
    </source>
</evidence>
<comment type="cofactor">
    <cofactor evidence="1 11">
        <name>Fe cation</name>
        <dbReference type="ChEBI" id="CHEBI:24875"/>
    </cofactor>
</comment>
<organism evidence="12 13">
    <name type="scientific">Piscirickettsia salmonis</name>
    <dbReference type="NCBI Taxonomy" id="1238"/>
    <lineage>
        <taxon>Bacteria</taxon>
        <taxon>Pseudomonadati</taxon>
        <taxon>Pseudomonadota</taxon>
        <taxon>Gammaproteobacteria</taxon>
        <taxon>Thiotrichales</taxon>
        <taxon>Piscirickettsiaceae</taxon>
        <taxon>Piscirickettsia</taxon>
    </lineage>
</organism>
<protein>
    <recommendedName>
        <fullName evidence="9">Homogentisate 1,2-dioxygenase</fullName>
        <ecNumber evidence="9">1.13.11.5</ecNumber>
    </recommendedName>
</protein>
<feature type="binding site" evidence="11">
    <location>
        <position position="345"/>
    </location>
    <ligand>
        <name>homogentisate</name>
        <dbReference type="ChEBI" id="CHEBI:16169"/>
    </ligand>
</feature>
<dbReference type="AlphaFoldDB" id="A0A1L6TBM2"/>
<evidence type="ECO:0000256" key="7">
    <source>
        <dbReference type="ARBA" id="ARBA00023004"/>
    </source>
</evidence>
<dbReference type="RefSeq" id="WP_017375983.1">
    <property type="nucleotide sequence ID" value="NZ_CP012508.1"/>
</dbReference>
<feature type="binding site" evidence="11">
    <location>
        <position position="366"/>
    </location>
    <ligand>
        <name>homogentisate</name>
        <dbReference type="ChEBI" id="CHEBI:16169"/>
    </ligand>
</feature>
<dbReference type="PANTHER" id="PTHR11056">
    <property type="entry name" value="HOMOGENTISATE 1,2-DIOXYGENASE"/>
    <property type="match status" value="1"/>
</dbReference>
<dbReference type="Pfam" id="PF04209">
    <property type="entry name" value="HgmA_C"/>
    <property type="match status" value="1"/>
</dbReference>
<keyword evidence="8" id="KW-0585">Phenylalanine catabolism</keyword>
<dbReference type="GO" id="GO:0046872">
    <property type="term" value="F:metal ion binding"/>
    <property type="evidence" value="ECO:0007669"/>
    <property type="project" value="UniProtKB-KW"/>
</dbReference>
<dbReference type="Proteomes" id="UP000029558">
    <property type="component" value="Chromosome"/>
</dbReference>
<dbReference type="NCBIfam" id="TIGR01015">
    <property type="entry name" value="hmgA"/>
    <property type="match status" value="1"/>
</dbReference>
<evidence type="ECO:0000256" key="11">
    <source>
        <dbReference type="PIRSR" id="PIRSR605708-2"/>
    </source>
</evidence>
<evidence type="ECO:0000256" key="5">
    <source>
        <dbReference type="ARBA" id="ARBA00022964"/>
    </source>
</evidence>
<evidence type="ECO:0000256" key="8">
    <source>
        <dbReference type="ARBA" id="ARBA00023232"/>
    </source>
</evidence>
<keyword evidence="3 11" id="KW-0479">Metal-binding</keyword>
<dbReference type="InterPro" id="IPR046452">
    <property type="entry name" value="HgmA_N"/>
</dbReference>
<keyword evidence="6 12" id="KW-0560">Oxidoreductase</keyword>
<evidence type="ECO:0000256" key="4">
    <source>
        <dbReference type="ARBA" id="ARBA00022878"/>
    </source>
</evidence>
<name>A0A1L6TBM2_PISSA</name>
<dbReference type="PANTHER" id="PTHR11056:SF0">
    <property type="entry name" value="HOMOGENTISATE 1,2-DIOXYGENASE"/>
    <property type="match status" value="1"/>
</dbReference>
<dbReference type="InterPro" id="IPR046451">
    <property type="entry name" value="HgmA_C"/>
</dbReference>
<dbReference type="EMBL" id="CP012508">
    <property type="protein sequence ID" value="ALB22737.1"/>
    <property type="molecule type" value="Genomic_DNA"/>
</dbReference>
<sequence length="427" mass="47874">MDKSIYHLTGFGNHFQTEAKKGALPLHQNSPQQAPLGLYPEQISGTAFTMARHQNRFSWLYRIRPSVQHAGRFESFNMPNWQSANHQVFYTPPTQLRLSPLTHFDQATDFLDGIKTVTVNGSISAFDGGAVHQYAANSSMTRYFYNSDAEMLFIPSIGTLTLHTEFGILTVKPGSIAIVPRGVRLRIDVDGPVIGYLHENYGHPFILPDRGVIGANGLSEERHFIAPHAAYEDKAGPFDIITKFNGKFWVSHTEHSPLDVVAWHGNLTPFLYNLSDFSPVWAVNRDHSDPSIFTVLTSPSALAGTANIDFVIFPSRWLTVENTFRPPYFHRNVMSECMGLIEGIYDAKATGFEPGGISIHNCMAGHGPDSAVFEAASAQKLEPTYYNQTLAFMLESNKVWQYTDYANQQQQKDYVDCWSGLSRHFKD</sequence>
<dbReference type="CDD" id="cd07000">
    <property type="entry name" value="cupin_HGO_N"/>
    <property type="match status" value="1"/>
</dbReference>
<evidence type="ECO:0000256" key="6">
    <source>
        <dbReference type="ARBA" id="ARBA00023002"/>
    </source>
</evidence>